<dbReference type="PRINTS" id="PR00702">
    <property type="entry name" value="ACRIFLAVINRP"/>
</dbReference>
<evidence type="ECO:0000313" key="4">
    <source>
        <dbReference type="Proteomes" id="UP001592528"/>
    </source>
</evidence>
<feature type="transmembrane region" description="Helical" evidence="2">
    <location>
        <begin position="49"/>
        <end position="68"/>
    </location>
</feature>
<dbReference type="Proteomes" id="UP001592528">
    <property type="component" value="Unassembled WGS sequence"/>
</dbReference>
<dbReference type="SUPFAM" id="SSF82866">
    <property type="entry name" value="Multidrug efflux transporter AcrB transmembrane domain"/>
    <property type="match status" value="2"/>
</dbReference>
<feature type="transmembrane region" description="Helical" evidence="2">
    <location>
        <begin position="1008"/>
        <end position="1028"/>
    </location>
</feature>
<feature type="transmembrane region" description="Helical" evidence="2">
    <location>
        <begin position="934"/>
        <end position="954"/>
    </location>
</feature>
<dbReference type="SUPFAM" id="SSF82693">
    <property type="entry name" value="Multidrug efflux transporter AcrB pore domain, PN1, PN2, PC1 and PC2 subdomains"/>
    <property type="match status" value="2"/>
</dbReference>
<feature type="transmembrane region" description="Helical" evidence="2">
    <location>
        <begin position="388"/>
        <end position="405"/>
    </location>
</feature>
<dbReference type="SUPFAM" id="SSF82714">
    <property type="entry name" value="Multidrug efflux transporter AcrB TolC docking domain, DN and DC subdomains"/>
    <property type="match status" value="1"/>
</dbReference>
<dbReference type="RefSeq" id="WP_198037433.1">
    <property type="nucleotide sequence ID" value="NZ_JBHEZZ010000002.1"/>
</dbReference>
<dbReference type="Gene3D" id="1.20.1640.10">
    <property type="entry name" value="Multidrug efflux transporter AcrB transmembrane domain"/>
    <property type="match status" value="2"/>
</dbReference>
<sequence>MDPSGSTPFSPTGTSARPAARPPSVPAPRGPRRPRRTAMQAIVSWSLRFRFLVVAAAVALMAVGIATIPHTPLDVFPEFAPPQVQIQTESLGLSTSDVENLVTVPIELSMNGMAGLDTLRSTSVPQLSSIVLIFKPGTDLLHARQLVQERLSTVRPTLPKWASPPVMLPPVSATGRVLQIGMTSSTLSTMQLSQLAYWNIKARLLRVDGVADVSIWNERQPTFQVQVDPAKLAASHTTLDDVERTTSDALDSGALQFSTGSVVGAGGSVETPNSRYQVGHQLSIQTPADLAKVPLEDPAAQGKNIPLGSVGQVVQDYTPIIGDAVINGKPGLLLVVEKLPWGNTLQVTKDVDQVIAQLQPGLPGVQFDTHIFRPADFITDSVHNLTDALLLGFLLVVVIIVLFLFEWRVALISLITIPLSLAATLLVLRAFGATVNTMVLAGLIIALGAVVDDAIIDVENILRRLREARRADESASTARIILGASLEVRSPIVYATLIIVCASVPVFLLHGLTAAFFRPLAVSYTLAIAASMAVALTVTPALTLILLRKAKLKRFQSPLVRVLRRWYGALLGRIVARPRAAYAVFGLVVLAGALVAPQLGQSLFPTFQQRDLLIHWDAIPGTSDAEVVRTTTKLSNELSAIPGVTDFGAHIGRAKQGEEVVGINAAEVWISISPKVDYNRTVAAVRAVVDSYPGLYRDVETYLNERIEEVLSGSKEAVTIRIYGQDLASMRSTADAVLGRIQSVPGVVDPHVDLSVDTPQIQVEVNLAAAAKYGLKPGDIRRQAAAMVAGQEMGNVFKGNQVYGVYVWSVPSARSNPTAISDMRLDTPSGGSVRLGDLAKVTIGPDPYLITREDNSRYIDVGTNVQGRDLSDVVQDIQHNLVGLSVPQGSHYALLGEYKERQSAQNSLLTTALIAAAAILILLQLAFGSWRLAVFVFLTLPMSLVGGVIAIWIGGGVVTIGALVGFFTVFGIAARNGILLVNHCQHLEEQEGVAFGPALVVRGAGERLAPILMTSLATGLALVPLVVLGNQPGHEIEYPLAVVILGGLITSTLLTLFVVPSLYLRFAKRGRRSAPEAAAVTLR</sequence>
<feature type="transmembrane region" description="Helical" evidence="2">
    <location>
        <begin position="908"/>
        <end position="927"/>
    </location>
</feature>
<feature type="transmembrane region" description="Helical" evidence="2">
    <location>
        <begin position="438"/>
        <end position="456"/>
    </location>
</feature>
<dbReference type="EMBL" id="JBHEZZ010000002">
    <property type="protein sequence ID" value="MFC1400678.1"/>
    <property type="molecule type" value="Genomic_DNA"/>
</dbReference>
<feature type="transmembrane region" description="Helical" evidence="2">
    <location>
        <begin position="492"/>
        <end position="517"/>
    </location>
</feature>
<keyword evidence="2" id="KW-1133">Transmembrane helix</keyword>
<accession>A0ABV6UGU9</accession>
<keyword evidence="2" id="KW-0472">Membrane</keyword>
<dbReference type="InterPro" id="IPR001036">
    <property type="entry name" value="Acrflvin-R"/>
</dbReference>
<protein>
    <submittedName>
        <fullName evidence="3">Efflux RND transporter permease subunit</fullName>
    </submittedName>
</protein>
<feature type="compositionally biased region" description="Low complexity" evidence="1">
    <location>
        <begin position="1"/>
        <end position="19"/>
    </location>
</feature>
<organism evidence="3 4">
    <name type="scientific">Streptacidiphilus cavernicola</name>
    <dbReference type="NCBI Taxonomy" id="3342716"/>
    <lineage>
        <taxon>Bacteria</taxon>
        <taxon>Bacillati</taxon>
        <taxon>Actinomycetota</taxon>
        <taxon>Actinomycetes</taxon>
        <taxon>Kitasatosporales</taxon>
        <taxon>Streptomycetaceae</taxon>
        <taxon>Streptacidiphilus</taxon>
    </lineage>
</organism>
<reference evidence="3 4" key="1">
    <citation type="submission" date="2024-09" db="EMBL/GenBank/DDBJ databases">
        <authorList>
            <person name="Lee S.D."/>
        </authorList>
    </citation>
    <scope>NUCLEOTIDE SEQUENCE [LARGE SCALE GENOMIC DNA]</scope>
    <source>
        <strain evidence="3 4">N1-5</strain>
    </source>
</reference>
<dbReference type="PANTHER" id="PTHR32063:SF4">
    <property type="entry name" value="SLR6043 PROTEIN"/>
    <property type="match status" value="1"/>
</dbReference>
<dbReference type="Pfam" id="PF00873">
    <property type="entry name" value="ACR_tran"/>
    <property type="match status" value="1"/>
</dbReference>
<dbReference type="Gene3D" id="3.30.70.1320">
    <property type="entry name" value="Multidrug efflux transporter AcrB pore domain like"/>
    <property type="match status" value="1"/>
</dbReference>
<feature type="transmembrane region" description="Helical" evidence="2">
    <location>
        <begin position="412"/>
        <end position="432"/>
    </location>
</feature>
<evidence type="ECO:0000256" key="2">
    <source>
        <dbReference type="SAM" id="Phobius"/>
    </source>
</evidence>
<proteinExistence type="predicted"/>
<feature type="transmembrane region" description="Helical" evidence="2">
    <location>
        <begin position="580"/>
        <end position="600"/>
    </location>
</feature>
<feature type="transmembrane region" description="Helical" evidence="2">
    <location>
        <begin position="960"/>
        <end position="981"/>
    </location>
</feature>
<feature type="region of interest" description="Disordered" evidence="1">
    <location>
        <begin position="1"/>
        <end position="36"/>
    </location>
</feature>
<keyword evidence="4" id="KW-1185">Reference proteome</keyword>
<comment type="caution">
    <text evidence="3">The sequence shown here is derived from an EMBL/GenBank/DDBJ whole genome shotgun (WGS) entry which is preliminary data.</text>
</comment>
<gene>
    <name evidence="3" type="ORF">ACEZDJ_05195</name>
</gene>
<dbReference type="Gene3D" id="3.30.2090.10">
    <property type="entry name" value="Multidrug efflux transporter AcrB TolC docking domain, DN and DC subdomains"/>
    <property type="match status" value="2"/>
</dbReference>
<dbReference type="Gene3D" id="3.30.70.1440">
    <property type="entry name" value="Multidrug efflux transporter AcrB pore domain"/>
    <property type="match status" value="1"/>
</dbReference>
<evidence type="ECO:0000313" key="3">
    <source>
        <dbReference type="EMBL" id="MFC1400678.1"/>
    </source>
</evidence>
<dbReference type="InterPro" id="IPR027463">
    <property type="entry name" value="AcrB_DN_DC_subdom"/>
</dbReference>
<feature type="transmembrane region" description="Helical" evidence="2">
    <location>
        <begin position="1040"/>
        <end position="1064"/>
    </location>
</feature>
<dbReference type="Gene3D" id="3.30.70.1430">
    <property type="entry name" value="Multidrug efflux transporter AcrB pore domain"/>
    <property type="match status" value="2"/>
</dbReference>
<feature type="compositionally biased region" description="Pro residues" evidence="1">
    <location>
        <begin position="20"/>
        <end position="29"/>
    </location>
</feature>
<dbReference type="PANTHER" id="PTHR32063">
    <property type="match status" value="1"/>
</dbReference>
<feature type="transmembrane region" description="Helical" evidence="2">
    <location>
        <begin position="523"/>
        <end position="547"/>
    </location>
</feature>
<name>A0ABV6UGU9_9ACTN</name>
<evidence type="ECO:0000256" key="1">
    <source>
        <dbReference type="SAM" id="MobiDB-lite"/>
    </source>
</evidence>
<keyword evidence="2" id="KW-0812">Transmembrane</keyword>